<dbReference type="PROSITE" id="PS50966">
    <property type="entry name" value="ZF_SWIM"/>
    <property type="match status" value="1"/>
</dbReference>
<evidence type="ECO:0000256" key="1">
    <source>
        <dbReference type="ARBA" id="ARBA00022801"/>
    </source>
</evidence>
<protein>
    <submittedName>
        <fullName evidence="6">Non-specific serine/threonine protein kinase</fullName>
        <ecNumber evidence="6">2.7.11.1</ecNumber>
    </submittedName>
</protein>
<dbReference type="KEGG" id="cpy:Cphy_2580"/>
<dbReference type="InterPro" id="IPR000330">
    <property type="entry name" value="SNF2_N"/>
</dbReference>
<organism evidence="6 7">
    <name type="scientific">Lachnoclostridium phytofermentans (strain ATCC 700394 / DSM 18823 / ISDg)</name>
    <name type="common">Clostridium phytofermentans</name>
    <dbReference type="NCBI Taxonomy" id="357809"/>
    <lineage>
        <taxon>Bacteria</taxon>
        <taxon>Bacillati</taxon>
        <taxon>Bacillota</taxon>
        <taxon>Clostridia</taxon>
        <taxon>Lachnospirales</taxon>
        <taxon>Lachnospiraceae</taxon>
    </lineage>
</organism>
<dbReference type="eggNOG" id="COG0553">
    <property type="taxonomic scope" value="Bacteria"/>
</dbReference>
<dbReference type="InterPro" id="IPR038718">
    <property type="entry name" value="SNF2-like_sf"/>
</dbReference>
<feature type="domain" description="Helicase C-terminal" evidence="5">
    <location>
        <begin position="903"/>
        <end position="1060"/>
    </location>
</feature>
<name>A9KMT0_LACP7</name>
<sequence length="1069" mass="123738">MLRLSRTGIRNLATSDLVYSRGLQYYKSNRVTNATFSKSTNQYKFLVKGSFTYQVSITEKEDGAFDYTCNCPSHLKEKGACKHVVAGLLFLLKYQEKSTMEEPRTPEEKRAFQVLDYFANQDDTHAEGEIFKIVPTISLPTMLRPDSNALLMLHAGNNHMYKVQSIKKFLTDYNTNQNIILGKDFKFIAGESEFDRSSKKLMEYLVGILEIQELIDKTSYAKLFAKHQMMLSKSMLLKLLSLLGTSSFRLELNQKIYEDVKYINGNPNIAYDLDVYDDSILLDYKEKEPVIPLSEGGELIFYNGFIFTPNKHFIKNYVPFYNTLGREKKPLVFRGDNRQRFLEEVLPKLHETMEIEIPESLKSRYLALPMQACVYLDRYHGGIKAELKFRYGDYEFNCFESPRSDEFIVVRSKEEEYEVMRLLEQLDFEPHSTFYHLKNDNSIYEFLTGRIHDLQAVAQLYYSDTFKKLGIKNSSNFKVGLRISNDIDLLEMDLESEDIPQEELKALFRSFQLKKKYYRLKDGSFINLEDEHIAKMSNILDDLNVSVKSLSNESIKLSKNKAFYLEDALNGSNLYVEKNEDFSKLIENILHPDNREYITPENIDATLRPYQNVGYRWLRSLADNNLGGILADDMGLGKTLQSIVYISSIVDEDKKKNKKFLIVCPTSLVYNWLDEFESFAPHLRAGVVSGTPTERQERIEQIKDFDVLVTSYPLIRRDIKHYQAITFHTVFIDEAQFIKNAASINAQSVKLLDSTHRFALTGTPIENSLSELWSIFDFIMPGYLLTHSKFVNKFEKQILKEDTEALENLNRRIHPFVLRRMKKDVLNDLPDKLEEKIVTEMTEEQKKVYVSYLAEVRNDIYSEIATKGIEKSQMKILAALTRLRQICCHPSTFLDEYDGGSGKLDLLLELIEEALANDHRILIFSQFTSMLKIMEAELKKLSVSYFYLEGSTPITERNDFVKRFNAGEGSIFLISLKAGGTGLNLVGADTVIHYDPWWNPAVEEQATDRVYRIGQKNNVHVIKLLTKNTIEEKIFKLQKKKKELSDSIIQSKEVFINTLSKEELEEIFS</sequence>
<keyword evidence="2" id="KW-0863">Zinc-finger</keyword>
<evidence type="ECO:0000259" key="3">
    <source>
        <dbReference type="PROSITE" id="PS50966"/>
    </source>
</evidence>
<keyword evidence="2" id="KW-0479">Metal-binding</keyword>
<dbReference type="STRING" id="357809.Cphy_2580"/>
<feature type="domain" description="SWIM-type" evidence="3">
    <location>
        <begin position="53"/>
        <end position="92"/>
    </location>
</feature>
<keyword evidence="7" id="KW-1185">Reference proteome</keyword>
<dbReference type="PROSITE" id="PS51194">
    <property type="entry name" value="HELICASE_CTER"/>
    <property type="match status" value="1"/>
</dbReference>
<dbReference type="InterPro" id="IPR014001">
    <property type="entry name" value="Helicase_ATP-bd"/>
</dbReference>
<keyword evidence="2" id="KW-0862">Zinc</keyword>
<keyword evidence="6" id="KW-0418">Kinase</keyword>
<dbReference type="RefSeq" id="WP_012200594.1">
    <property type="nucleotide sequence ID" value="NC_010001.1"/>
</dbReference>
<dbReference type="GO" id="GO:0005524">
    <property type="term" value="F:ATP binding"/>
    <property type="evidence" value="ECO:0007669"/>
    <property type="project" value="InterPro"/>
</dbReference>
<dbReference type="AlphaFoldDB" id="A9KMT0"/>
<dbReference type="SUPFAM" id="SSF52540">
    <property type="entry name" value="P-loop containing nucleoside triphosphate hydrolases"/>
    <property type="match status" value="2"/>
</dbReference>
<dbReference type="OrthoDB" id="9760715at2"/>
<dbReference type="InterPro" id="IPR027417">
    <property type="entry name" value="P-loop_NTPase"/>
</dbReference>
<dbReference type="PROSITE" id="PS51192">
    <property type="entry name" value="HELICASE_ATP_BIND_1"/>
    <property type="match status" value="1"/>
</dbReference>
<feature type="domain" description="Helicase ATP-binding" evidence="4">
    <location>
        <begin position="619"/>
        <end position="782"/>
    </location>
</feature>
<dbReference type="EC" id="2.7.11.1" evidence="6"/>
<dbReference type="CDD" id="cd18793">
    <property type="entry name" value="SF2_C_SNF"/>
    <property type="match status" value="1"/>
</dbReference>
<dbReference type="Pfam" id="PF00271">
    <property type="entry name" value="Helicase_C"/>
    <property type="match status" value="1"/>
</dbReference>
<evidence type="ECO:0000313" key="6">
    <source>
        <dbReference type="EMBL" id="ABX42941.1"/>
    </source>
</evidence>
<dbReference type="EMBL" id="CP000885">
    <property type="protein sequence ID" value="ABX42941.1"/>
    <property type="molecule type" value="Genomic_DNA"/>
</dbReference>
<reference evidence="7" key="1">
    <citation type="submission" date="2007-11" db="EMBL/GenBank/DDBJ databases">
        <title>Complete genome sequence of Clostridium phytofermentans ISDg.</title>
        <authorList>
            <person name="Leschine S.B."/>
            <person name="Warnick T.A."/>
            <person name="Blanchard J.L."/>
            <person name="Schnell D.J."/>
            <person name="Petit E.L."/>
            <person name="LaTouf W.G."/>
            <person name="Copeland A."/>
            <person name="Lucas S."/>
            <person name="Lapidus A."/>
            <person name="Barry K."/>
            <person name="Glavina del Rio T."/>
            <person name="Dalin E."/>
            <person name="Tice H."/>
            <person name="Pitluck S."/>
            <person name="Kiss H."/>
            <person name="Brettin T."/>
            <person name="Bruce D."/>
            <person name="Detter J.C."/>
            <person name="Han C."/>
            <person name="Kuske C."/>
            <person name="Schmutz J."/>
            <person name="Larimer F."/>
            <person name="Land M."/>
            <person name="Hauser L."/>
            <person name="Kyrpides N."/>
            <person name="Kim E.A."/>
            <person name="Richardson P."/>
        </authorList>
    </citation>
    <scope>NUCLEOTIDE SEQUENCE [LARGE SCALE GENOMIC DNA]</scope>
    <source>
        <strain evidence="7">ATCC 700394 / DSM 18823 / ISDg</strain>
    </source>
</reference>
<proteinExistence type="predicted"/>
<dbReference type="Gene3D" id="3.40.50.10810">
    <property type="entry name" value="Tandem AAA-ATPase domain"/>
    <property type="match status" value="1"/>
</dbReference>
<accession>A9KMT0</accession>
<keyword evidence="1" id="KW-0378">Hydrolase</keyword>
<dbReference type="InterPro" id="IPR001650">
    <property type="entry name" value="Helicase_C-like"/>
</dbReference>
<keyword evidence="6" id="KW-0808">Transferase</keyword>
<dbReference type="SMART" id="SM00487">
    <property type="entry name" value="DEXDc"/>
    <property type="match status" value="1"/>
</dbReference>
<dbReference type="Pfam" id="PF00176">
    <property type="entry name" value="SNF2-rel_dom"/>
    <property type="match status" value="1"/>
</dbReference>
<dbReference type="SMART" id="SM00490">
    <property type="entry name" value="HELICc"/>
    <property type="match status" value="1"/>
</dbReference>
<evidence type="ECO:0000259" key="5">
    <source>
        <dbReference type="PROSITE" id="PS51194"/>
    </source>
</evidence>
<dbReference type="GO" id="GO:0016787">
    <property type="term" value="F:hydrolase activity"/>
    <property type="evidence" value="ECO:0007669"/>
    <property type="project" value="UniProtKB-KW"/>
</dbReference>
<dbReference type="GO" id="GO:0004674">
    <property type="term" value="F:protein serine/threonine kinase activity"/>
    <property type="evidence" value="ECO:0007669"/>
    <property type="project" value="UniProtKB-KW"/>
</dbReference>
<dbReference type="FunFam" id="3.40.50.300:FF:000533">
    <property type="entry name" value="Helicase, Snf2 family"/>
    <property type="match status" value="1"/>
</dbReference>
<dbReference type="GO" id="GO:0008270">
    <property type="term" value="F:zinc ion binding"/>
    <property type="evidence" value="ECO:0007669"/>
    <property type="project" value="UniProtKB-KW"/>
</dbReference>
<dbReference type="Gene3D" id="3.40.50.300">
    <property type="entry name" value="P-loop containing nucleotide triphosphate hydrolases"/>
    <property type="match status" value="1"/>
</dbReference>
<evidence type="ECO:0000259" key="4">
    <source>
        <dbReference type="PROSITE" id="PS51192"/>
    </source>
</evidence>
<evidence type="ECO:0000313" key="7">
    <source>
        <dbReference type="Proteomes" id="UP000000370"/>
    </source>
</evidence>
<dbReference type="PANTHER" id="PTHR10799">
    <property type="entry name" value="SNF2/RAD54 HELICASE FAMILY"/>
    <property type="match status" value="1"/>
</dbReference>
<dbReference type="InterPro" id="IPR013663">
    <property type="entry name" value="Helicase_SWF/SNF/SWI_bac"/>
</dbReference>
<evidence type="ECO:0000256" key="2">
    <source>
        <dbReference type="PROSITE-ProRule" id="PRU00325"/>
    </source>
</evidence>
<dbReference type="InterPro" id="IPR007527">
    <property type="entry name" value="Znf_SWIM"/>
</dbReference>
<keyword evidence="6" id="KW-0723">Serine/threonine-protein kinase</keyword>
<dbReference type="CDD" id="cd18012">
    <property type="entry name" value="DEXQc_arch_SWI2_SNF2"/>
    <property type="match status" value="1"/>
</dbReference>
<dbReference type="HOGENOM" id="CLU_000315_21_1_9"/>
<dbReference type="Pfam" id="PF08455">
    <property type="entry name" value="SNF2_assoc"/>
    <property type="match status" value="1"/>
</dbReference>
<dbReference type="InterPro" id="IPR049730">
    <property type="entry name" value="SNF2/RAD54-like_C"/>
</dbReference>
<gene>
    <name evidence="6" type="ordered locus">Cphy_2580</name>
</gene>
<dbReference type="Proteomes" id="UP000000370">
    <property type="component" value="Chromosome"/>
</dbReference>